<dbReference type="Pfam" id="PF06115">
    <property type="entry name" value="DUF956"/>
    <property type="match status" value="1"/>
</dbReference>
<dbReference type="EMBL" id="QVEU01000001">
    <property type="protein sequence ID" value="RGB77999.1"/>
    <property type="molecule type" value="Genomic_DNA"/>
</dbReference>
<proteinExistence type="predicted"/>
<name>A0A3E2TKU2_9FIRM</name>
<sequence length="118" mass="13803">MIESQNKKVDLTIPANHLQGLTSRGNVVVGDRAFEYYNERNPNDYIQIPWQEVDLITAEVVFKKRIPRFAVHTKKNGDFIFSTKDNKLTLRTINKYIASDKLRRSLTIKDYIKKAFNK</sequence>
<gene>
    <name evidence="1" type="ORF">DXA39_00695</name>
</gene>
<evidence type="ECO:0000313" key="2">
    <source>
        <dbReference type="Proteomes" id="UP000261011"/>
    </source>
</evidence>
<evidence type="ECO:0000313" key="1">
    <source>
        <dbReference type="EMBL" id="RGB77999.1"/>
    </source>
</evidence>
<keyword evidence="2" id="KW-1185">Reference proteome</keyword>
<dbReference type="OrthoDB" id="1646215at2"/>
<dbReference type="Proteomes" id="UP000261011">
    <property type="component" value="Unassembled WGS sequence"/>
</dbReference>
<protein>
    <submittedName>
        <fullName evidence="1">DUF956 family protein</fullName>
    </submittedName>
</protein>
<dbReference type="RefSeq" id="WP_117520105.1">
    <property type="nucleotide sequence ID" value="NZ_JAGGLS010000001.1"/>
</dbReference>
<accession>A0A3E2TKU2</accession>
<organism evidence="1 2">
    <name type="scientific">Anaerococcus nagyae</name>
    <dbReference type="NCBI Taxonomy" id="1755241"/>
    <lineage>
        <taxon>Bacteria</taxon>
        <taxon>Bacillati</taxon>
        <taxon>Bacillota</taxon>
        <taxon>Tissierellia</taxon>
        <taxon>Tissierellales</taxon>
        <taxon>Peptoniphilaceae</taxon>
        <taxon>Anaerococcus</taxon>
    </lineage>
</organism>
<comment type="caution">
    <text evidence="1">The sequence shown here is derived from an EMBL/GenBank/DDBJ whole genome shotgun (WGS) entry which is preliminary data.</text>
</comment>
<reference evidence="1 2" key="1">
    <citation type="submission" date="2018-08" db="EMBL/GenBank/DDBJ databases">
        <title>A genome reference for cultivated species of the human gut microbiota.</title>
        <authorList>
            <person name="Zou Y."/>
            <person name="Xue W."/>
            <person name="Luo G."/>
        </authorList>
    </citation>
    <scope>NUCLEOTIDE SEQUENCE [LARGE SCALE GENOMIC DNA]</scope>
    <source>
        <strain evidence="1 2">OF01-3</strain>
    </source>
</reference>
<dbReference type="InterPro" id="IPR010360">
    <property type="entry name" value="DUF956"/>
</dbReference>
<dbReference type="AlphaFoldDB" id="A0A3E2TKU2"/>